<sequence>MRRACRCRCRWRARGRDGAVALARHDAAFAVVFEFGFDAEVLAFAGRRIAVDAVADQLPRGLLLKVFAVEDRVDVVGGDFAAGLVRHALDGAAEFDLQAARQDEAVLLFKQVRHAALARLAVHANHRVVAAAEVGGVDREVRHFPDGVGLLQREALLDGVLVRTRERGEDQVAGKSRPGCTPCV</sequence>
<organism evidence="1 2">
    <name type="scientific">Rhizopus oryzae</name>
    <name type="common">Mucormycosis agent</name>
    <name type="synonym">Rhizopus arrhizus var. delemar</name>
    <dbReference type="NCBI Taxonomy" id="64495"/>
    <lineage>
        <taxon>Eukaryota</taxon>
        <taxon>Fungi</taxon>
        <taxon>Fungi incertae sedis</taxon>
        <taxon>Mucoromycota</taxon>
        <taxon>Mucoromycotina</taxon>
        <taxon>Mucoromycetes</taxon>
        <taxon>Mucorales</taxon>
        <taxon>Mucorineae</taxon>
        <taxon>Rhizopodaceae</taxon>
        <taxon>Rhizopus</taxon>
    </lineage>
</organism>
<protein>
    <submittedName>
        <fullName evidence="1">Uncharacterized protein</fullName>
    </submittedName>
</protein>
<dbReference type="Proteomes" id="UP000716291">
    <property type="component" value="Unassembled WGS sequence"/>
</dbReference>
<evidence type="ECO:0000313" key="2">
    <source>
        <dbReference type="Proteomes" id="UP000716291"/>
    </source>
</evidence>
<dbReference type="AlphaFoldDB" id="A0A9P6WUF1"/>
<gene>
    <name evidence="1" type="ORF">G6F64_013992</name>
</gene>
<dbReference type="EMBL" id="JAANQT010006943">
    <property type="protein sequence ID" value="KAG1289929.1"/>
    <property type="molecule type" value="Genomic_DNA"/>
</dbReference>
<evidence type="ECO:0000313" key="1">
    <source>
        <dbReference type="EMBL" id="KAG1289929.1"/>
    </source>
</evidence>
<accession>A0A9P6WUF1</accession>
<proteinExistence type="predicted"/>
<name>A0A9P6WUF1_RHIOR</name>
<reference evidence="1" key="1">
    <citation type="journal article" date="2020" name="Microb. Genom.">
        <title>Genetic diversity of clinical and environmental Mucorales isolates obtained from an investigation of mucormycosis cases among solid organ transplant recipients.</title>
        <authorList>
            <person name="Nguyen M.H."/>
            <person name="Kaul D."/>
            <person name="Muto C."/>
            <person name="Cheng S.J."/>
            <person name="Richter R.A."/>
            <person name="Bruno V.M."/>
            <person name="Liu G."/>
            <person name="Beyhan S."/>
            <person name="Sundermann A.J."/>
            <person name="Mounaud S."/>
            <person name="Pasculle A.W."/>
            <person name="Nierman W.C."/>
            <person name="Driscoll E."/>
            <person name="Cumbie R."/>
            <person name="Clancy C.J."/>
            <person name="Dupont C.L."/>
        </authorList>
    </citation>
    <scope>NUCLEOTIDE SEQUENCE</scope>
    <source>
        <strain evidence="1">GL11</strain>
    </source>
</reference>
<comment type="caution">
    <text evidence="1">The sequence shown here is derived from an EMBL/GenBank/DDBJ whole genome shotgun (WGS) entry which is preliminary data.</text>
</comment>
<keyword evidence="2" id="KW-1185">Reference proteome</keyword>